<dbReference type="InterPro" id="IPR052944">
    <property type="entry name" value="Sporulation_related"/>
</dbReference>
<organism evidence="3 4">
    <name type="scientific">Zafaria cholistanensis</name>
    <dbReference type="NCBI Taxonomy" id="1682741"/>
    <lineage>
        <taxon>Bacteria</taxon>
        <taxon>Bacillati</taxon>
        <taxon>Actinomycetota</taxon>
        <taxon>Actinomycetes</taxon>
        <taxon>Micrococcales</taxon>
        <taxon>Micrococcaceae</taxon>
        <taxon>Zafaria</taxon>
    </lineage>
</organism>
<name>A0A5A7NPM4_9MICC</name>
<protein>
    <submittedName>
        <fullName evidence="3">Membrane protein</fullName>
    </submittedName>
</protein>
<dbReference type="InterPro" id="IPR029046">
    <property type="entry name" value="LolA/LolB/LppX"/>
</dbReference>
<dbReference type="PANTHER" id="PTHR37507:SF2">
    <property type="entry name" value="SPORULATION PROTEIN YDCC"/>
    <property type="match status" value="1"/>
</dbReference>
<evidence type="ECO:0000313" key="4">
    <source>
        <dbReference type="Proteomes" id="UP000325307"/>
    </source>
</evidence>
<comment type="caution">
    <text evidence="3">The sequence shown here is derived from an EMBL/GenBank/DDBJ whole genome shotgun (WGS) entry which is preliminary data.</text>
</comment>
<sequence length="397" mass="41232">MAMKPVVLKKWMPAAAVPAIIAAYALASPLTAAAQDLPDKSPEQVIAMMASSEGAAFSGHLRKTANLGLPQLPGQDGHSQPGAPPSDAPTDAPPEGGYAHLAEKLALLSGTHEARVFSGGPDRMRVQVMDGTDEENYILNGTSYWRYSSAENTAVHTTLPQPPSEAKQEAKRHWYGESAGEPPTPEQIAGKLVDEAEPSTNFTVEEGETVAGRAVYTLRLTPKPEEQTLVADVAIGVDAETGVPLAVTVGAVDQADPALDLEYTSFTPQAPDAALFDFEPPAGATVEERPAPGTGPEDGDRKHGCGAGEGANGEPSDGTAGQGVVMDGEGWDTVVRVPSECVPAELKDPALLGQLATEVDGGRLLHTSLVNVLVADDGRVFAGSVPTERLQAVAGQE</sequence>
<dbReference type="PANTHER" id="PTHR37507">
    <property type="entry name" value="SPORULATION PROTEIN YDCC"/>
    <property type="match status" value="1"/>
</dbReference>
<feature type="compositionally biased region" description="Basic and acidic residues" evidence="1">
    <location>
        <begin position="166"/>
        <end position="175"/>
    </location>
</feature>
<feature type="region of interest" description="Disordered" evidence="1">
    <location>
        <begin position="157"/>
        <end position="187"/>
    </location>
</feature>
<dbReference type="AlphaFoldDB" id="A0A5A7NPM4"/>
<reference evidence="3 4" key="1">
    <citation type="submission" date="2019-09" db="EMBL/GenBank/DDBJ databases">
        <title>Arthrobacter zafarii sp. nov., a moderately thermotolerant and halotolerant actinobacterium isolated from Cholistan desert soil of Pakistan.</title>
        <authorList>
            <person name="Amin A."/>
            <person name="Ahmed I."/>
            <person name="Khalid N."/>
            <person name="Schumann P."/>
            <person name="Busse H.J."/>
            <person name="Khan I.U."/>
            <person name="Li S."/>
            <person name="Li W.J."/>
        </authorList>
    </citation>
    <scope>NUCLEOTIDE SEQUENCE [LARGE SCALE GENOMIC DNA]</scope>
    <source>
        <strain evidence="3 4">NCCP-1664</strain>
    </source>
</reference>
<evidence type="ECO:0000256" key="2">
    <source>
        <dbReference type="SAM" id="SignalP"/>
    </source>
</evidence>
<accession>A0A5A7NPM4</accession>
<dbReference type="Gene3D" id="2.50.20.10">
    <property type="entry name" value="Lipoprotein localisation LolA/LolB/LppX"/>
    <property type="match status" value="1"/>
</dbReference>
<feature type="chain" id="PRO_5023089982" evidence="2">
    <location>
        <begin position="35"/>
        <end position="397"/>
    </location>
</feature>
<keyword evidence="2" id="KW-0732">Signal</keyword>
<dbReference type="SUPFAM" id="SSF89392">
    <property type="entry name" value="Prokaryotic lipoproteins and lipoprotein localization factors"/>
    <property type="match status" value="1"/>
</dbReference>
<dbReference type="EMBL" id="BKDJ01000005">
    <property type="protein sequence ID" value="GER22750.1"/>
    <property type="molecule type" value="Genomic_DNA"/>
</dbReference>
<gene>
    <name evidence="3" type="ORF">NCCP1664_12470</name>
</gene>
<keyword evidence="4" id="KW-1185">Reference proteome</keyword>
<feature type="region of interest" description="Disordered" evidence="1">
    <location>
        <begin position="283"/>
        <end position="326"/>
    </location>
</feature>
<evidence type="ECO:0000313" key="3">
    <source>
        <dbReference type="EMBL" id="GER22750.1"/>
    </source>
</evidence>
<proteinExistence type="predicted"/>
<feature type="region of interest" description="Disordered" evidence="1">
    <location>
        <begin position="66"/>
        <end position="97"/>
    </location>
</feature>
<dbReference type="Proteomes" id="UP000325307">
    <property type="component" value="Unassembled WGS sequence"/>
</dbReference>
<feature type="signal peptide" evidence="2">
    <location>
        <begin position="1"/>
        <end position="34"/>
    </location>
</feature>
<evidence type="ECO:0000256" key="1">
    <source>
        <dbReference type="SAM" id="MobiDB-lite"/>
    </source>
</evidence>